<dbReference type="AlphaFoldDB" id="A0A9W7XDH6"/>
<protein>
    <recommendedName>
        <fullName evidence="4">DUF4216 domain-containing protein</fullName>
    </recommendedName>
</protein>
<reference evidence="2 3" key="1">
    <citation type="submission" date="2022-10" db="EMBL/GenBank/DDBJ databases">
        <title>WGS assembly of Paspalum vaginatum 540-79.</title>
        <authorList>
            <person name="Sun G."/>
            <person name="Wase N."/>
            <person name="Shu S."/>
            <person name="Jenkins J."/>
            <person name="Zhou B."/>
            <person name="Torres-Rodriguez J."/>
            <person name="Chen C."/>
            <person name="Sandor L."/>
            <person name="Plott C."/>
            <person name="Yoshinga Y."/>
            <person name="Daum C."/>
            <person name="Qi P."/>
            <person name="Barry K."/>
            <person name="Lipzen A."/>
            <person name="Berry L."/>
            <person name="Pedersen C."/>
            <person name="Gottilla T."/>
            <person name="Foltz A."/>
            <person name="Yu H."/>
            <person name="O'Malley R."/>
            <person name="Zhang C."/>
            <person name="Devos K."/>
            <person name="Sigmon B."/>
            <person name="Yu B."/>
            <person name="Obata T."/>
            <person name="Schmutz J."/>
            <person name="Schnable J."/>
        </authorList>
    </citation>
    <scope>NUCLEOTIDE SEQUENCE [LARGE SCALE GENOMIC DNA]</scope>
    <source>
        <strain evidence="3">cv. 540-79</strain>
    </source>
</reference>
<evidence type="ECO:0008006" key="4">
    <source>
        <dbReference type="Google" id="ProtNLM"/>
    </source>
</evidence>
<organism evidence="2 3">
    <name type="scientific">Paspalum vaginatum</name>
    <name type="common">seashore paspalum</name>
    <dbReference type="NCBI Taxonomy" id="158149"/>
    <lineage>
        <taxon>Eukaryota</taxon>
        <taxon>Viridiplantae</taxon>
        <taxon>Streptophyta</taxon>
        <taxon>Embryophyta</taxon>
        <taxon>Tracheophyta</taxon>
        <taxon>Spermatophyta</taxon>
        <taxon>Magnoliopsida</taxon>
        <taxon>Liliopsida</taxon>
        <taxon>Poales</taxon>
        <taxon>Poaceae</taxon>
        <taxon>PACMAD clade</taxon>
        <taxon>Panicoideae</taxon>
        <taxon>Andropogonodae</taxon>
        <taxon>Paspaleae</taxon>
        <taxon>Paspalinae</taxon>
        <taxon>Paspalum</taxon>
    </lineage>
</organism>
<accession>A0A9W7XDH6</accession>
<proteinExistence type="predicted"/>
<evidence type="ECO:0000313" key="3">
    <source>
        <dbReference type="Proteomes" id="UP001164776"/>
    </source>
</evidence>
<comment type="caution">
    <text evidence="2">The sequence shown here is derived from an EMBL/GenBank/DDBJ whole genome shotgun (WGS) entry which is preliminary data.</text>
</comment>
<dbReference type="PANTHER" id="PTHR48258:SF7">
    <property type="entry name" value="DUF4216 DOMAIN-CONTAINING PROTEIN"/>
    <property type="match status" value="1"/>
</dbReference>
<feature type="region of interest" description="Disordered" evidence="1">
    <location>
        <begin position="206"/>
        <end position="250"/>
    </location>
</feature>
<evidence type="ECO:0000313" key="2">
    <source>
        <dbReference type="EMBL" id="KAJ1256552.1"/>
    </source>
</evidence>
<keyword evidence="3" id="KW-1185">Reference proteome</keyword>
<dbReference type="OrthoDB" id="693432at2759"/>
<dbReference type="Proteomes" id="UP001164776">
    <property type="component" value="Unassembled WGS sequence"/>
</dbReference>
<sequence length="250" mass="28638">MEFHYEIEVPLYLDILTFESNINELHAQGKVSDNLYDLSRGPDPRVRVYNRCFINGFLFRTQHIENKLSTRNSGVVVKGDESTRHIDWYGVVKRIISLDFPNGKEVVLFLCDWFDVPAADRNKGRGFKKDNYGIIDIDTTWLRMKPGNLFAMPDKADIIPEAEIDVDSLDVRVQDMNVASRHEDMSNWRSDMDGVSGDVTLIQKAHEESKDEEPCDLELEDDDDDDTYIDDGHVAPVQSVDPGSDDEFFV</sequence>
<gene>
    <name evidence="2" type="ORF">BS78_K007000</name>
</gene>
<name>A0A9W7XDH6_9POAL</name>
<feature type="compositionally biased region" description="Acidic residues" evidence="1">
    <location>
        <begin position="210"/>
        <end position="229"/>
    </location>
</feature>
<dbReference type="EMBL" id="MU629502">
    <property type="protein sequence ID" value="KAJ1256552.1"/>
    <property type="molecule type" value="Genomic_DNA"/>
</dbReference>
<dbReference type="PANTHER" id="PTHR48258">
    <property type="entry name" value="DUF4218 DOMAIN-CONTAINING PROTEIN-RELATED"/>
    <property type="match status" value="1"/>
</dbReference>
<evidence type="ECO:0000256" key="1">
    <source>
        <dbReference type="SAM" id="MobiDB-lite"/>
    </source>
</evidence>